<evidence type="ECO:0008006" key="5">
    <source>
        <dbReference type="Google" id="ProtNLM"/>
    </source>
</evidence>
<feature type="transmembrane region" description="Helical" evidence="2">
    <location>
        <begin position="41"/>
        <end position="60"/>
    </location>
</feature>
<proteinExistence type="predicted"/>
<reference evidence="3 4" key="1">
    <citation type="submission" date="2020-06" db="EMBL/GenBank/DDBJ databases">
        <title>Halomonas sp. QX-1 draft genome sequence.</title>
        <authorList>
            <person name="Qiu X."/>
        </authorList>
    </citation>
    <scope>NUCLEOTIDE SEQUENCE [LARGE SCALE GENOMIC DNA]</scope>
    <source>
        <strain evidence="3 4">QX-1</strain>
    </source>
</reference>
<dbReference type="RefSeq" id="WP_176302854.1">
    <property type="nucleotide sequence ID" value="NZ_JABWCV010000005.1"/>
</dbReference>
<feature type="transmembrane region" description="Helical" evidence="2">
    <location>
        <begin position="127"/>
        <end position="146"/>
    </location>
</feature>
<feature type="region of interest" description="Disordered" evidence="1">
    <location>
        <begin position="1"/>
        <end position="20"/>
    </location>
</feature>
<keyword evidence="4" id="KW-1185">Reference proteome</keyword>
<accession>A0A7Y6V8U1</accession>
<dbReference type="AlphaFoldDB" id="A0A7Y6V8U1"/>
<evidence type="ECO:0000313" key="3">
    <source>
        <dbReference type="EMBL" id="NVF13786.1"/>
    </source>
</evidence>
<evidence type="ECO:0000256" key="1">
    <source>
        <dbReference type="SAM" id="MobiDB-lite"/>
    </source>
</evidence>
<comment type="caution">
    <text evidence="3">The sequence shown here is derived from an EMBL/GenBank/DDBJ whole genome shotgun (WGS) entry which is preliminary data.</text>
</comment>
<sequence>MMIRPKISTSTGAAESKKRSANSPHELQALRINIAKIVGQYFLPLLIVTMLFAFFLILIIGTRFVTSDTVEKMALASSVQVAFGMIIGYVCVYIGLMMTWFGIEAAYTLTGAVGAEQTKGEISLKSASPGLIFALGGMILIAVCLYKPIEYKADIPITEIDIPLTPPLSNRVQKRPEALESKPPPPFEESNGR</sequence>
<protein>
    <recommendedName>
        <fullName evidence="5">MotA/TolQ/ExbB proton channel domain-containing protein</fullName>
    </recommendedName>
</protein>
<organism evidence="3 4">
    <name type="scientific">Vreelandella maris</name>
    <dbReference type="NCBI Taxonomy" id="2729617"/>
    <lineage>
        <taxon>Bacteria</taxon>
        <taxon>Pseudomonadati</taxon>
        <taxon>Pseudomonadota</taxon>
        <taxon>Gammaproteobacteria</taxon>
        <taxon>Oceanospirillales</taxon>
        <taxon>Halomonadaceae</taxon>
        <taxon>Vreelandella</taxon>
    </lineage>
</organism>
<keyword evidence="2" id="KW-0812">Transmembrane</keyword>
<dbReference type="EMBL" id="JABWCV010000005">
    <property type="protein sequence ID" value="NVF13786.1"/>
    <property type="molecule type" value="Genomic_DNA"/>
</dbReference>
<gene>
    <name evidence="3" type="ORF">HUO07_06335</name>
</gene>
<dbReference type="Proteomes" id="UP000589984">
    <property type="component" value="Unassembled WGS sequence"/>
</dbReference>
<feature type="region of interest" description="Disordered" evidence="1">
    <location>
        <begin position="172"/>
        <end position="193"/>
    </location>
</feature>
<evidence type="ECO:0000313" key="4">
    <source>
        <dbReference type="Proteomes" id="UP000589984"/>
    </source>
</evidence>
<keyword evidence="2" id="KW-1133">Transmembrane helix</keyword>
<evidence type="ECO:0000256" key="2">
    <source>
        <dbReference type="SAM" id="Phobius"/>
    </source>
</evidence>
<keyword evidence="2" id="KW-0472">Membrane</keyword>
<name>A0A7Y6V8U1_9GAMM</name>
<feature type="transmembrane region" description="Helical" evidence="2">
    <location>
        <begin position="81"/>
        <end position="103"/>
    </location>
</feature>